<evidence type="ECO:0000256" key="8">
    <source>
        <dbReference type="PIRSR" id="PIRSR602481-2"/>
    </source>
</evidence>
<comment type="similarity">
    <text evidence="1">Belongs to the Fur family.</text>
</comment>
<comment type="cofactor">
    <cofactor evidence="7">
        <name>Zn(2+)</name>
        <dbReference type="ChEBI" id="CHEBI:29105"/>
    </cofactor>
    <text evidence="7">Binds 1 zinc ion per subunit.</text>
</comment>
<dbReference type="Gene3D" id="3.30.1490.190">
    <property type="match status" value="1"/>
</dbReference>
<feature type="binding site" evidence="7">
    <location>
        <position position="171"/>
    </location>
    <ligand>
        <name>Zn(2+)</name>
        <dbReference type="ChEBI" id="CHEBI:29105"/>
    </ligand>
</feature>
<keyword evidence="3 7" id="KW-0862">Zinc</keyword>
<dbReference type="PANTHER" id="PTHR33202:SF7">
    <property type="entry name" value="FERRIC UPTAKE REGULATION PROTEIN"/>
    <property type="match status" value="1"/>
</dbReference>
<proteinExistence type="inferred from homology"/>
<feature type="binding site" evidence="8">
    <location>
        <position position="160"/>
    </location>
    <ligand>
        <name>Fe cation</name>
        <dbReference type="ChEBI" id="CHEBI:24875"/>
    </ligand>
</feature>
<dbReference type="Proteomes" id="UP000003639">
    <property type="component" value="Unassembled WGS sequence"/>
</dbReference>
<evidence type="ECO:0000256" key="1">
    <source>
        <dbReference type="ARBA" id="ARBA00007957"/>
    </source>
</evidence>
<dbReference type="AlphaFoldDB" id="A6NRM2"/>
<organism evidence="9 10">
    <name type="scientific">Pseudoflavonifractor capillosus ATCC 29799</name>
    <dbReference type="NCBI Taxonomy" id="411467"/>
    <lineage>
        <taxon>Bacteria</taxon>
        <taxon>Bacillati</taxon>
        <taxon>Bacillota</taxon>
        <taxon>Clostridia</taxon>
        <taxon>Eubacteriales</taxon>
        <taxon>Oscillospiraceae</taxon>
        <taxon>Pseudoflavonifractor</taxon>
    </lineage>
</organism>
<keyword evidence="6" id="KW-0804">Transcription</keyword>
<comment type="caution">
    <text evidence="9">The sequence shown here is derived from an EMBL/GenBank/DDBJ whole genome shotgun (WGS) entry which is preliminary data.</text>
</comment>
<dbReference type="STRING" id="411467.BACCAP_00850"/>
<reference evidence="9 10" key="2">
    <citation type="submission" date="2007-06" db="EMBL/GenBank/DDBJ databases">
        <title>Draft genome sequence of Pseudoflavonifractor capillosus ATCC 29799.</title>
        <authorList>
            <person name="Sudarsanam P."/>
            <person name="Ley R."/>
            <person name="Guruge J."/>
            <person name="Turnbaugh P.J."/>
            <person name="Mahowald M."/>
            <person name="Liep D."/>
            <person name="Gordon J."/>
        </authorList>
    </citation>
    <scope>NUCLEOTIDE SEQUENCE [LARGE SCALE GENOMIC DNA]</scope>
    <source>
        <strain evidence="9 10">ATCC 29799</strain>
    </source>
</reference>
<keyword evidence="10" id="KW-1185">Reference proteome</keyword>
<dbReference type="EMBL" id="AAXG02000006">
    <property type="protein sequence ID" value="EDN01282.1"/>
    <property type="molecule type" value="Genomic_DNA"/>
</dbReference>
<name>A6NRM2_9FIRM</name>
<dbReference type="InterPro" id="IPR036388">
    <property type="entry name" value="WH-like_DNA-bd_sf"/>
</dbReference>
<dbReference type="GO" id="GO:0003700">
    <property type="term" value="F:DNA-binding transcription factor activity"/>
    <property type="evidence" value="ECO:0007669"/>
    <property type="project" value="InterPro"/>
</dbReference>
<reference evidence="9 10" key="1">
    <citation type="submission" date="2007-04" db="EMBL/GenBank/DDBJ databases">
        <authorList>
            <person name="Fulton L."/>
            <person name="Clifton S."/>
            <person name="Fulton B."/>
            <person name="Xu J."/>
            <person name="Minx P."/>
            <person name="Pepin K.H."/>
            <person name="Johnson M."/>
            <person name="Thiruvilangam P."/>
            <person name="Bhonagiri V."/>
            <person name="Nash W.E."/>
            <person name="Mardis E.R."/>
            <person name="Wilson R.K."/>
        </authorList>
    </citation>
    <scope>NUCLEOTIDE SEQUENCE [LARGE SCALE GENOMIC DNA]</scope>
    <source>
        <strain evidence="9 10">ATCC 29799</strain>
    </source>
</reference>
<evidence type="ECO:0000256" key="4">
    <source>
        <dbReference type="ARBA" id="ARBA00023015"/>
    </source>
</evidence>
<dbReference type="GO" id="GO:0045892">
    <property type="term" value="P:negative regulation of DNA-templated transcription"/>
    <property type="evidence" value="ECO:0007669"/>
    <property type="project" value="TreeGrafter"/>
</dbReference>
<dbReference type="PANTHER" id="PTHR33202">
    <property type="entry name" value="ZINC UPTAKE REGULATION PROTEIN"/>
    <property type="match status" value="1"/>
</dbReference>
<evidence type="ECO:0000313" key="9">
    <source>
        <dbReference type="EMBL" id="EDN01282.1"/>
    </source>
</evidence>
<keyword evidence="2" id="KW-0678">Repressor</keyword>
<feature type="binding site" evidence="7">
    <location>
        <position position="168"/>
    </location>
    <ligand>
        <name>Zn(2+)</name>
        <dbReference type="ChEBI" id="CHEBI:29105"/>
    </ligand>
</feature>
<dbReference type="InterPro" id="IPR043135">
    <property type="entry name" value="Fur_C"/>
</dbReference>
<evidence type="ECO:0000313" key="10">
    <source>
        <dbReference type="Proteomes" id="UP000003639"/>
    </source>
</evidence>
<accession>A6NRM2</accession>
<keyword evidence="8" id="KW-0408">Iron</keyword>
<dbReference type="GO" id="GO:0000976">
    <property type="term" value="F:transcription cis-regulatory region binding"/>
    <property type="evidence" value="ECO:0007669"/>
    <property type="project" value="TreeGrafter"/>
</dbReference>
<evidence type="ECO:0000256" key="3">
    <source>
        <dbReference type="ARBA" id="ARBA00022833"/>
    </source>
</evidence>
<dbReference type="InterPro" id="IPR002481">
    <property type="entry name" value="FUR"/>
</dbReference>
<comment type="cofactor">
    <cofactor evidence="8">
        <name>Mn(2+)</name>
        <dbReference type="ChEBI" id="CHEBI:29035"/>
    </cofactor>
    <cofactor evidence="8">
        <name>Fe(2+)</name>
        <dbReference type="ChEBI" id="CHEBI:29033"/>
    </cofactor>
    <text evidence="8">Binds 1 Mn(2+) or Fe(2+) ion per subunit.</text>
</comment>
<keyword evidence="4" id="KW-0805">Transcription regulation</keyword>
<dbReference type="GO" id="GO:1900376">
    <property type="term" value="P:regulation of secondary metabolite biosynthetic process"/>
    <property type="evidence" value="ECO:0007669"/>
    <property type="project" value="TreeGrafter"/>
</dbReference>
<feature type="binding site" evidence="7">
    <location>
        <position position="130"/>
    </location>
    <ligand>
        <name>Zn(2+)</name>
        <dbReference type="ChEBI" id="CHEBI:29105"/>
    </ligand>
</feature>
<keyword evidence="5" id="KW-0238">DNA-binding</keyword>
<dbReference type="SUPFAM" id="SSF46785">
    <property type="entry name" value="Winged helix' DNA-binding domain"/>
    <property type="match status" value="1"/>
</dbReference>
<dbReference type="GO" id="GO:0008270">
    <property type="term" value="F:zinc ion binding"/>
    <property type="evidence" value="ECO:0007669"/>
    <property type="project" value="TreeGrafter"/>
</dbReference>
<keyword evidence="7" id="KW-0479">Metal-binding</keyword>
<sequence length="178" mass="20594">MHRQALFICCQKFFSEKRKNLFTNREGYAIIILQTRITTVKEASMERTIRYSKKREAILEAICSTDIHPSADWIYQRLKPAHPDLSLGTVYRNLNFFREQGTIQCVAVVNGQERFDANVRPHNHFICDHCGAVIDLHQIPVDAGLDRQVSEKYGLQVHHHDLVFHGTCTLCREKSQIS</sequence>
<protein>
    <submittedName>
        <fullName evidence="9">Transcriptional regulator, Fur family</fullName>
    </submittedName>
</protein>
<evidence type="ECO:0000256" key="6">
    <source>
        <dbReference type="ARBA" id="ARBA00023163"/>
    </source>
</evidence>
<dbReference type="eggNOG" id="COG0735">
    <property type="taxonomic scope" value="Bacteria"/>
</dbReference>
<dbReference type="Pfam" id="PF01475">
    <property type="entry name" value="FUR"/>
    <property type="match status" value="1"/>
</dbReference>
<feature type="binding site" evidence="7">
    <location>
        <position position="127"/>
    </location>
    <ligand>
        <name>Zn(2+)</name>
        <dbReference type="ChEBI" id="CHEBI:29105"/>
    </ligand>
</feature>
<dbReference type="InterPro" id="IPR036390">
    <property type="entry name" value="WH_DNA-bd_sf"/>
</dbReference>
<gene>
    <name evidence="9" type="ORF">BACCAP_00850</name>
</gene>
<evidence type="ECO:0000256" key="5">
    <source>
        <dbReference type="ARBA" id="ARBA00023125"/>
    </source>
</evidence>
<evidence type="ECO:0000256" key="2">
    <source>
        <dbReference type="ARBA" id="ARBA00022491"/>
    </source>
</evidence>
<dbReference type="CDD" id="cd07153">
    <property type="entry name" value="Fur_like"/>
    <property type="match status" value="1"/>
</dbReference>
<dbReference type="Gene3D" id="1.10.10.10">
    <property type="entry name" value="Winged helix-like DNA-binding domain superfamily/Winged helix DNA-binding domain"/>
    <property type="match status" value="1"/>
</dbReference>
<evidence type="ECO:0000256" key="7">
    <source>
        <dbReference type="PIRSR" id="PIRSR602481-1"/>
    </source>
</evidence>